<feature type="compositionally biased region" description="Basic and acidic residues" evidence="1">
    <location>
        <begin position="318"/>
        <end position="334"/>
    </location>
</feature>
<protein>
    <submittedName>
        <fullName evidence="3">Uncharacterized protein</fullName>
    </submittedName>
</protein>
<comment type="caution">
    <text evidence="3">The sequence shown here is derived from an EMBL/GenBank/DDBJ whole genome shotgun (WGS) entry which is preliminary data.</text>
</comment>
<sequence>MLRAPVALRRFLFCLSISTSVHCVKLSAGIYRNQGPIEGLGKLRAIELAVRDAETQNKMEARLKTCGSFPDYDLVLTTSDYFELNSLWDTYSLYGPQFIHSRNCLNFAGQGRTKDSRFVTTIVSMYYQLQIPLQKRVAMSRSVTLCFVEGKWIAYMTKKDDAYVVISETAIDQRQSELILTTASSRPTEFVNNDHFMKYTYRDARFSSHMTGLSLQPVRLVHYEIPQGERYLRNSESCWRFESADDANELRDFVTAAEAEFRIAEVDVHNILLCYTHSTWLLRLGFRSIVMSYLEESSGDSDRRQGEDEEPGYTTEWSHNDEGPPSRRLKALDQ</sequence>
<proteinExistence type="predicted"/>
<keyword evidence="4" id="KW-1185">Reference proteome</keyword>
<organism evidence="3 4">
    <name type="scientific">Perkinsus olseni</name>
    <name type="common">Perkinsus atlanticus</name>
    <dbReference type="NCBI Taxonomy" id="32597"/>
    <lineage>
        <taxon>Eukaryota</taxon>
        <taxon>Sar</taxon>
        <taxon>Alveolata</taxon>
        <taxon>Perkinsozoa</taxon>
        <taxon>Perkinsea</taxon>
        <taxon>Perkinsida</taxon>
        <taxon>Perkinsidae</taxon>
        <taxon>Perkinsus</taxon>
    </lineage>
</organism>
<evidence type="ECO:0000256" key="2">
    <source>
        <dbReference type="SAM" id="SignalP"/>
    </source>
</evidence>
<dbReference type="EMBL" id="JABANO010027398">
    <property type="protein sequence ID" value="KAF4716905.1"/>
    <property type="molecule type" value="Genomic_DNA"/>
</dbReference>
<evidence type="ECO:0000313" key="3">
    <source>
        <dbReference type="EMBL" id="KAF4716905.1"/>
    </source>
</evidence>
<feature type="signal peptide" evidence="2">
    <location>
        <begin position="1"/>
        <end position="23"/>
    </location>
</feature>
<accession>A0A7J6R8A4</accession>
<feature type="chain" id="PRO_5029454616" evidence="2">
    <location>
        <begin position="24"/>
        <end position="334"/>
    </location>
</feature>
<evidence type="ECO:0000313" key="4">
    <source>
        <dbReference type="Proteomes" id="UP000553632"/>
    </source>
</evidence>
<name>A0A7J6R8A4_PEROL</name>
<reference evidence="3 4" key="1">
    <citation type="submission" date="2020-04" db="EMBL/GenBank/DDBJ databases">
        <title>Perkinsus olseni comparative genomics.</title>
        <authorList>
            <person name="Bogema D.R."/>
        </authorList>
    </citation>
    <scope>NUCLEOTIDE SEQUENCE [LARGE SCALE GENOMIC DNA]</scope>
    <source>
        <strain evidence="3 4">ATCC PRA-207</strain>
    </source>
</reference>
<feature type="region of interest" description="Disordered" evidence="1">
    <location>
        <begin position="296"/>
        <end position="334"/>
    </location>
</feature>
<gene>
    <name evidence="3" type="ORF">FOZ63_006228</name>
</gene>
<dbReference type="AlphaFoldDB" id="A0A7J6R8A4"/>
<keyword evidence="2" id="KW-0732">Signal</keyword>
<evidence type="ECO:0000256" key="1">
    <source>
        <dbReference type="SAM" id="MobiDB-lite"/>
    </source>
</evidence>
<dbReference type="Proteomes" id="UP000553632">
    <property type="component" value="Unassembled WGS sequence"/>
</dbReference>